<comment type="subunit">
    <text evidence="2 4">Homodimer.</text>
</comment>
<comment type="caution">
    <text evidence="6">The sequence shown here is derived from an EMBL/GenBank/DDBJ whole genome shotgun (WGS) entry which is preliminary data.</text>
</comment>
<dbReference type="Pfam" id="PF03018">
    <property type="entry name" value="Dirigent"/>
    <property type="match status" value="1"/>
</dbReference>
<comment type="similarity">
    <text evidence="1 4">Belongs to the plant dirigent protein family.</text>
</comment>
<keyword evidence="7" id="KW-1185">Reference proteome</keyword>
<comment type="function">
    <text evidence="4">Dirigent proteins impart stereoselectivity on the phenoxy radical-coupling reaction, yielding optically active lignans from two molecules of coniferyl alcohol in the biosynthesis of lignans, flavonolignans, and alkaloids and thus plays a central role in plant secondary metabolism.</text>
</comment>
<dbReference type="InterPro" id="IPR004265">
    <property type="entry name" value="Dirigent"/>
</dbReference>
<evidence type="ECO:0000313" key="7">
    <source>
        <dbReference type="Proteomes" id="UP001341840"/>
    </source>
</evidence>
<keyword evidence="3 4" id="KW-0964">Secreted</keyword>
<organism evidence="6 7">
    <name type="scientific">Stylosanthes scabra</name>
    <dbReference type="NCBI Taxonomy" id="79078"/>
    <lineage>
        <taxon>Eukaryota</taxon>
        <taxon>Viridiplantae</taxon>
        <taxon>Streptophyta</taxon>
        <taxon>Embryophyta</taxon>
        <taxon>Tracheophyta</taxon>
        <taxon>Spermatophyta</taxon>
        <taxon>Magnoliopsida</taxon>
        <taxon>eudicotyledons</taxon>
        <taxon>Gunneridae</taxon>
        <taxon>Pentapetalae</taxon>
        <taxon>rosids</taxon>
        <taxon>fabids</taxon>
        <taxon>Fabales</taxon>
        <taxon>Fabaceae</taxon>
        <taxon>Papilionoideae</taxon>
        <taxon>50 kb inversion clade</taxon>
        <taxon>dalbergioids sensu lato</taxon>
        <taxon>Dalbergieae</taxon>
        <taxon>Pterocarpus clade</taxon>
        <taxon>Stylosanthes</taxon>
    </lineage>
</organism>
<evidence type="ECO:0000256" key="3">
    <source>
        <dbReference type="ARBA" id="ARBA00022525"/>
    </source>
</evidence>
<reference evidence="6 7" key="1">
    <citation type="journal article" date="2023" name="Plants (Basel)">
        <title>Bridging the Gap: Combining Genomics and Transcriptomics Approaches to Understand Stylosanthes scabra, an Orphan Legume from the Brazilian Caatinga.</title>
        <authorList>
            <person name="Ferreira-Neto J.R.C."/>
            <person name="da Silva M.D."/>
            <person name="Binneck E."/>
            <person name="de Melo N.F."/>
            <person name="da Silva R.H."/>
            <person name="de Melo A.L.T.M."/>
            <person name="Pandolfi V."/>
            <person name="Bustamante F.O."/>
            <person name="Brasileiro-Vidal A.C."/>
            <person name="Benko-Iseppon A.M."/>
        </authorList>
    </citation>
    <scope>NUCLEOTIDE SEQUENCE [LARGE SCALE GENOMIC DNA]</scope>
    <source>
        <tissue evidence="6">Leaves</tissue>
    </source>
</reference>
<evidence type="ECO:0000256" key="5">
    <source>
        <dbReference type="SAM" id="MobiDB-lite"/>
    </source>
</evidence>
<gene>
    <name evidence="6" type="ORF">PIB30_020105</name>
</gene>
<evidence type="ECO:0000256" key="4">
    <source>
        <dbReference type="RuleBase" id="RU363099"/>
    </source>
</evidence>
<feature type="signal peptide" evidence="4">
    <location>
        <begin position="1"/>
        <end position="23"/>
    </location>
</feature>
<keyword evidence="4" id="KW-0732">Signal</keyword>
<protein>
    <recommendedName>
        <fullName evidence="4">Dirigent protein</fullName>
    </recommendedName>
</protein>
<name>A0ABU6WAF2_9FABA</name>
<dbReference type="Gene3D" id="2.40.480.10">
    <property type="entry name" value="Allene oxide cyclase-like"/>
    <property type="match status" value="1"/>
</dbReference>
<proteinExistence type="inferred from homology"/>
<dbReference type="EMBL" id="JASCZI010181306">
    <property type="protein sequence ID" value="MED6181535.1"/>
    <property type="molecule type" value="Genomic_DNA"/>
</dbReference>
<dbReference type="Proteomes" id="UP001341840">
    <property type="component" value="Unassembled WGS sequence"/>
</dbReference>
<evidence type="ECO:0000256" key="2">
    <source>
        <dbReference type="ARBA" id="ARBA00011738"/>
    </source>
</evidence>
<dbReference type="PANTHER" id="PTHR21495">
    <property type="entry name" value="NUCLEOPORIN-RELATED"/>
    <property type="match status" value="1"/>
</dbReference>
<evidence type="ECO:0000313" key="6">
    <source>
        <dbReference type="EMBL" id="MED6181535.1"/>
    </source>
</evidence>
<keyword evidence="4" id="KW-0052">Apoplast</keyword>
<evidence type="ECO:0000256" key="1">
    <source>
        <dbReference type="ARBA" id="ARBA00010746"/>
    </source>
</evidence>
<feature type="chain" id="PRO_5044967139" description="Dirigent protein" evidence="4">
    <location>
        <begin position="24"/>
        <end position="295"/>
    </location>
</feature>
<comment type="subcellular location">
    <subcellularLocation>
        <location evidence="4">Secreted</location>
        <location evidence="4">Extracellular space</location>
        <location evidence="4">Apoplast</location>
    </subcellularLocation>
</comment>
<feature type="region of interest" description="Disordered" evidence="5">
    <location>
        <begin position="269"/>
        <end position="295"/>
    </location>
</feature>
<accession>A0ABU6WAF2</accession>
<dbReference type="InterPro" id="IPR044859">
    <property type="entry name" value="Allene_oxi_cyc_Dirigent"/>
</dbReference>
<sequence>MTTYKTLFSILFILLLFSSLATSKKYCFDRTLSTKSLGLRKEKLSHLHFYFHDIVSGQNPTVVRVAQAPITNKSLTLFGAVMMADDPLTVGPEPNSKFVEKAQEIYASASQNGLGLLMVLNFVFKEGKYNGSTMSLLGRNAAFSRVREMPIVGGSGVFQFARGYAKAKTFWLNTTSGDATELVTCSPFPNQSRVHATFEDQSSPAGTACENGSNLIPHAVVVGLVLLHFSSTGSGIEYEHENKVLETRKQIESRNPLALLPKIVPQSTDLPSNNMEDAFEPIDEKWRRTNPAATA</sequence>